<feature type="compositionally biased region" description="Polar residues" evidence="9">
    <location>
        <begin position="219"/>
        <end position="230"/>
    </location>
</feature>
<feature type="compositionally biased region" description="Low complexity" evidence="9">
    <location>
        <begin position="207"/>
        <end position="218"/>
    </location>
</feature>
<dbReference type="SUPFAM" id="SSF161098">
    <property type="entry name" value="MetI-like"/>
    <property type="match status" value="1"/>
</dbReference>
<evidence type="ECO:0000256" key="6">
    <source>
        <dbReference type="ARBA" id="ARBA00022927"/>
    </source>
</evidence>
<evidence type="ECO:0000313" key="12">
    <source>
        <dbReference type="EMBL" id="NKC05032.1"/>
    </source>
</evidence>
<sequence length="245" mass="26410">MKTAEAINNHVDTEQPNLAFKILSQLGILGVIAVVVLALVCLIAIFAPWLAPHDPLEIDIINTYGVPSEVNLLGTDALGRDILSRLIWGSRTALLGPLAIVFLSGTVAMIMSMIAAWNRGFVDILISRVIDIQFAFPAILLTLLITATFSSGFWPAVVALSLASVPHKARLLRSTPCCGSGPSLILKRWNRRACRALESASCICYRQSGPSSQRSSSSHLDMQPSNSPPFRSSALAFRHLLPIGV</sequence>
<evidence type="ECO:0000256" key="3">
    <source>
        <dbReference type="ARBA" id="ARBA00022448"/>
    </source>
</evidence>
<evidence type="ECO:0000256" key="10">
    <source>
        <dbReference type="SAM" id="Phobius"/>
    </source>
</evidence>
<organism evidence="12 13">
    <name type="scientific">Brucella haematophila</name>
    <dbReference type="NCBI Taxonomy" id="419474"/>
    <lineage>
        <taxon>Bacteria</taxon>
        <taxon>Pseudomonadati</taxon>
        <taxon>Pseudomonadota</taxon>
        <taxon>Alphaproteobacteria</taxon>
        <taxon>Hyphomicrobiales</taxon>
        <taxon>Brucellaceae</taxon>
        <taxon>Brucella/Ochrobactrum group</taxon>
        <taxon>Brucella</taxon>
    </lineage>
</organism>
<comment type="similarity">
    <text evidence="2">Belongs to the binding-protein-dependent transport system permease family.</text>
</comment>
<gene>
    <name evidence="12" type="ORF">HED55_23225</name>
</gene>
<keyword evidence="5" id="KW-0571">Peptide transport</keyword>
<dbReference type="InterPro" id="IPR025966">
    <property type="entry name" value="OppC_N"/>
</dbReference>
<evidence type="ECO:0000256" key="8">
    <source>
        <dbReference type="ARBA" id="ARBA00023136"/>
    </source>
</evidence>
<dbReference type="PANTHER" id="PTHR43386">
    <property type="entry name" value="OLIGOPEPTIDE TRANSPORT SYSTEM PERMEASE PROTEIN APPC"/>
    <property type="match status" value="1"/>
</dbReference>
<keyword evidence="6" id="KW-0653">Protein transport</keyword>
<comment type="subcellular location">
    <subcellularLocation>
        <location evidence="1">Cell inner membrane</location>
        <topology evidence="1">Multi-pass membrane protein</topology>
    </subcellularLocation>
</comment>
<accession>A0ABX1DTZ2</accession>
<keyword evidence="4 10" id="KW-0812">Transmembrane</keyword>
<dbReference type="InterPro" id="IPR050366">
    <property type="entry name" value="BP-dependent_transpt_permease"/>
</dbReference>
<dbReference type="EMBL" id="JAAVLN010000003">
    <property type="protein sequence ID" value="NKC05032.1"/>
    <property type="molecule type" value="Genomic_DNA"/>
</dbReference>
<evidence type="ECO:0000256" key="1">
    <source>
        <dbReference type="ARBA" id="ARBA00004429"/>
    </source>
</evidence>
<comment type="caution">
    <text evidence="12">The sequence shown here is derived from an EMBL/GenBank/DDBJ whole genome shotgun (WGS) entry which is preliminary data.</text>
</comment>
<keyword evidence="13" id="KW-1185">Reference proteome</keyword>
<name>A0ABX1DTZ2_9HYPH</name>
<feature type="transmembrane region" description="Helical" evidence="10">
    <location>
        <begin position="93"/>
        <end position="114"/>
    </location>
</feature>
<evidence type="ECO:0000313" key="13">
    <source>
        <dbReference type="Proteomes" id="UP000704467"/>
    </source>
</evidence>
<keyword evidence="3" id="KW-0813">Transport</keyword>
<dbReference type="InterPro" id="IPR035906">
    <property type="entry name" value="MetI-like_sf"/>
</dbReference>
<evidence type="ECO:0000256" key="7">
    <source>
        <dbReference type="ARBA" id="ARBA00022989"/>
    </source>
</evidence>
<reference evidence="12 13" key="1">
    <citation type="submission" date="2020-03" db="EMBL/GenBank/DDBJ databases">
        <title>Whole genome sequencing of clinical and environmental type strains of Ochrobactrum.</title>
        <authorList>
            <person name="Dharne M."/>
        </authorList>
    </citation>
    <scope>NUCLEOTIDE SEQUENCE [LARGE SCALE GENOMIC DNA]</scope>
    <source>
        <strain evidence="12 13">CIP 109452</strain>
    </source>
</reference>
<evidence type="ECO:0000256" key="4">
    <source>
        <dbReference type="ARBA" id="ARBA00022692"/>
    </source>
</evidence>
<evidence type="ECO:0000256" key="9">
    <source>
        <dbReference type="SAM" id="MobiDB-lite"/>
    </source>
</evidence>
<dbReference type="PANTHER" id="PTHR43386:SF1">
    <property type="entry name" value="D,D-DIPEPTIDE TRANSPORT SYSTEM PERMEASE PROTEIN DDPC-RELATED"/>
    <property type="match status" value="1"/>
</dbReference>
<proteinExistence type="inferred from homology"/>
<feature type="region of interest" description="Disordered" evidence="9">
    <location>
        <begin position="207"/>
        <end position="231"/>
    </location>
</feature>
<feature type="domain" description="Oligopeptide transport permease C-like N-terminal" evidence="11">
    <location>
        <begin position="29"/>
        <end position="61"/>
    </location>
</feature>
<feature type="transmembrane region" description="Helical" evidence="10">
    <location>
        <begin position="26"/>
        <end position="51"/>
    </location>
</feature>
<protein>
    <submittedName>
        <fullName evidence="12">ABC transporter permease</fullName>
    </submittedName>
</protein>
<evidence type="ECO:0000256" key="2">
    <source>
        <dbReference type="ARBA" id="ARBA00009306"/>
    </source>
</evidence>
<dbReference type="Pfam" id="PF12911">
    <property type="entry name" value="OppC_N"/>
    <property type="match status" value="1"/>
</dbReference>
<dbReference type="Proteomes" id="UP000704467">
    <property type="component" value="Unassembled WGS sequence"/>
</dbReference>
<evidence type="ECO:0000259" key="11">
    <source>
        <dbReference type="Pfam" id="PF12911"/>
    </source>
</evidence>
<keyword evidence="8 10" id="KW-0472">Membrane</keyword>
<evidence type="ECO:0000256" key="5">
    <source>
        <dbReference type="ARBA" id="ARBA00022856"/>
    </source>
</evidence>
<feature type="transmembrane region" description="Helical" evidence="10">
    <location>
        <begin position="134"/>
        <end position="163"/>
    </location>
</feature>
<keyword evidence="7 10" id="KW-1133">Transmembrane helix</keyword>